<evidence type="ECO:0000313" key="8">
    <source>
        <dbReference type="Proteomes" id="UP001500393"/>
    </source>
</evidence>
<dbReference type="InterPro" id="IPR013249">
    <property type="entry name" value="RNA_pol_sigma70_r4_t2"/>
</dbReference>
<reference evidence="8" key="1">
    <citation type="journal article" date="2019" name="Int. J. Syst. Evol. Microbiol.">
        <title>The Global Catalogue of Microorganisms (GCM) 10K type strain sequencing project: providing services to taxonomists for standard genome sequencing and annotation.</title>
        <authorList>
            <consortium name="The Broad Institute Genomics Platform"/>
            <consortium name="The Broad Institute Genome Sequencing Center for Infectious Disease"/>
            <person name="Wu L."/>
            <person name="Ma J."/>
        </authorList>
    </citation>
    <scope>NUCLEOTIDE SEQUENCE [LARGE SCALE GENOMIC DNA]</scope>
    <source>
        <strain evidence="8">JCM 14969</strain>
    </source>
</reference>
<keyword evidence="4" id="KW-0804">Transcription</keyword>
<comment type="similarity">
    <text evidence="1">Belongs to the sigma-70 factor family. ECF subfamily.</text>
</comment>
<name>A0ABP4PKT9_9ACTN</name>
<accession>A0ABP4PKT9</accession>
<keyword evidence="8" id="KW-1185">Reference proteome</keyword>
<dbReference type="InterPro" id="IPR014284">
    <property type="entry name" value="RNA_pol_sigma-70_dom"/>
</dbReference>
<evidence type="ECO:0000256" key="4">
    <source>
        <dbReference type="ARBA" id="ARBA00023163"/>
    </source>
</evidence>
<dbReference type="Pfam" id="PF04542">
    <property type="entry name" value="Sigma70_r2"/>
    <property type="match status" value="1"/>
</dbReference>
<dbReference type="Proteomes" id="UP001500393">
    <property type="component" value="Unassembled WGS sequence"/>
</dbReference>
<dbReference type="NCBIfam" id="TIGR02937">
    <property type="entry name" value="sigma70-ECF"/>
    <property type="match status" value="1"/>
</dbReference>
<dbReference type="InterPro" id="IPR013325">
    <property type="entry name" value="RNA_pol_sigma_r2"/>
</dbReference>
<dbReference type="InterPro" id="IPR039425">
    <property type="entry name" value="RNA_pol_sigma-70-like"/>
</dbReference>
<comment type="caution">
    <text evidence="7">The sequence shown here is derived from an EMBL/GenBank/DDBJ whole genome shotgun (WGS) entry which is preliminary data.</text>
</comment>
<feature type="domain" description="RNA polymerase sigma factor 70 region 4 type 2" evidence="6">
    <location>
        <begin position="98"/>
        <end position="150"/>
    </location>
</feature>
<sequence length="158" mass="17616">MPRLRVAARRLAGNPVDAEDLLQETLLRAYRGFAGFEAGTNLSGWLHRILRNTFINGYRKRLHEPKTVPYDWASTPEGAGGGVATSAEAVVLDAIVDERLHAALSSLDERYRRVILLYDVEGFSYLEIAGMVGVPRGTVMSRLHRGRKTLRERIELAA</sequence>
<dbReference type="PANTHER" id="PTHR43133:SF59">
    <property type="entry name" value="ECF RNA POLYMERASE SIGMA FACTOR SIGR"/>
    <property type="match status" value="1"/>
</dbReference>
<evidence type="ECO:0000256" key="2">
    <source>
        <dbReference type="ARBA" id="ARBA00023015"/>
    </source>
</evidence>
<dbReference type="Gene3D" id="1.10.10.10">
    <property type="entry name" value="Winged helix-like DNA-binding domain superfamily/Winged helix DNA-binding domain"/>
    <property type="match status" value="1"/>
</dbReference>
<keyword evidence="2" id="KW-0805">Transcription regulation</keyword>
<evidence type="ECO:0000259" key="6">
    <source>
        <dbReference type="Pfam" id="PF08281"/>
    </source>
</evidence>
<organism evidence="7 8">
    <name type="scientific">Kribbella sancticallisti</name>
    <dbReference type="NCBI Taxonomy" id="460087"/>
    <lineage>
        <taxon>Bacteria</taxon>
        <taxon>Bacillati</taxon>
        <taxon>Actinomycetota</taxon>
        <taxon>Actinomycetes</taxon>
        <taxon>Propionibacteriales</taxon>
        <taxon>Kribbellaceae</taxon>
        <taxon>Kribbella</taxon>
    </lineage>
</organism>
<evidence type="ECO:0000313" key="7">
    <source>
        <dbReference type="EMBL" id="GAA1579498.1"/>
    </source>
</evidence>
<dbReference type="InterPro" id="IPR013324">
    <property type="entry name" value="RNA_pol_sigma_r3/r4-like"/>
</dbReference>
<dbReference type="SUPFAM" id="SSF88659">
    <property type="entry name" value="Sigma3 and sigma4 domains of RNA polymerase sigma factors"/>
    <property type="match status" value="1"/>
</dbReference>
<dbReference type="PANTHER" id="PTHR43133">
    <property type="entry name" value="RNA POLYMERASE ECF-TYPE SIGMA FACTO"/>
    <property type="match status" value="1"/>
</dbReference>
<dbReference type="SUPFAM" id="SSF88946">
    <property type="entry name" value="Sigma2 domain of RNA polymerase sigma factors"/>
    <property type="match status" value="1"/>
</dbReference>
<dbReference type="CDD" id="cd06171">
    <property type="entry name" value="Sigma70_r4"/>
    <property type="match status" value="1"/>
</dbReference>
<dbReference type="InterPro" id="IPR036388">
    <property type="entry name" value="WH-like_DNA-bd_sf"/>
</dbReference>
<dbReference type="InterPro" id="IPR007627">
    <property type="entry name" value="RNA_pol_sigma70_r2"/>
</dbReference>
<evidence type="ECO:0000259" key="5">
    <source>
        <dbReference type="Pfam" id="PF04542"/>
    </source>
</evidence>
<protein>
    <submittedName>
        <fullName evidence="7">Sigma-70 family RNA polymerase sigma factor</fullName>
    </submittedName>
</protein>
<evidence type="ECO:0000256" key="3">
    <source>
        <dbReference type="ARBA" id="ARBA00023082"/>
    </source>
</evidence>
<keyword evidence="3" id="KW-0731">Sigma factor</keyword>
<dbReference type="Gene3D" id="1.10.1740.10">
    <property type="match status" value="1"/>
</dbReference>
<feature type="domain" description="RNA polymerase sigma-70 region 2" evidence="5">
    <location>
        <begin position="2"/>
        <end position="61"/>
    </location>
</feature>
<dbReference type="Pfam" id="PF08281">
    <property type="entry name" value="Sigma70_r4_2"/>
    <property type="match status" value="1"/>
</dbReference>
<gene>
    <name evidence="7" type="ORF">GCM10009789_36550</name>
</gene>
<dbReference type="EMBL" id="BAAAOS010000020">
    <property type="protein sequence ID" value="GAA1579498.1"/>
    <property type="molecule type" value="Genomic_DNA"/>
</dbReference>
<proteinExistence type="inferred from homology"/>
<evidence type="ECO:0000256" key="1">
    <source>
        <dbReference type="ARBA" id="ARBA00010641"/>
    </source>
</evidence>